<dbReference type="EMBL" id="VSSQ01043544">
    <property type="protein sequence ID" value="MPM97238.1"/>
    <property type="molecule type" value="Genomic_DNA"/>
</dbReference>
<comment type="caution">
    <text evidence="2">The sequence shown here is derived from an EMBL/GenBank/DDBJ whole genome shotgun (WGS) entry which is preliminary data.</text>
</comment>
<feature type="compositionally biased region" description="Basic and acidic residues" evidence="1">
    <location>
        <begin position="81"/>
        <end position="100"/>
    </location>
</feature>
<reference evidence="2" key="1">
    <citation type="submission" date="2019-08" db="EMBL/GenBank/DDBJ databases">
        <authorList>
            <person name="Kucharzyk K."/>
            <person name="Murdoch R.W."/>
            <person name="Higgins S."/>
            <person name="Loffler F."/>
        </authorList>
    </citation>
    <scope>NUCLEOTIDE SEQUENCE</scope>
</reference>
<dbReference type="AlphaFoldDB" id="A0A645E7N4"/>
<gene>
    <name evidence="2" type="ORF">SDC9_144411</name>
</gene>
<organism evidence="2">
    <name type="scientific">bioreactor metagenome</name>
    <dbReference type="NCBI Taxonomy" id="1076179"/>
    <lineage>
        <taxon>unclassified sequences</taxon>
        <taxon>metagenomes</taxon>
        <taxon>ecological metagenomes</taxon>
    </lineage>
</organism>
<feature type="compositionally biased region" description="Basic and acidic residues" evidence="1">
    <location>
        <begin position="13"/>
        <end position="26"/>
    </location>
</feature>
<proteinExistence type="predicted"/>
<feature type="region of interest" description="Disordered" evidence="1">
    <location>
        <begin position="1"/>
        <end position="100"/>
    </location>
</feature>
<feature type="compositionally biased region" description="Basic and acidic residues" evidence="1">
    <location>
        <begin position="48"/>
        <end position="60"/>
    </location>
</feature>
<protein>
    <submittedName>
        <fullName evidence="2">Uncharacterized protein</fullName>
    </submittedName>
</protein>
<accession>A0A645E7N4</accession>
<evidence type="ECO:0000256" key="1">
    <source>
        <dbReference type="SAM" id="MobiDB-lite"/>
    </source>
</evidence>
<name>A0A645E7N4_9ZZZZ</name>
<sequence length="154" mass="17508">MHLFERGAVGLQREGHVARDVGDKDYPGGVIDIDAEASAPGQDDAEGDDRSRQREGKHPEEFEEPLAAHLQLDEDVGDDAAGDHRHEGRGEREVGRVPDRVLRELPLKEDVTVVLPRHILQRERQAVGVEEPDEEDRHRRHYDRDEQIDAAEYE</sequence>
<evidence type="ECO:0000313" key="2">
    <source>
        <dbReference type="EMBL" id="MPM97238.1"/>
    </source>
</evidence>
<feature type="region of interest" description="Disordered" evidence="1">
    <location>
        <begin position="122"/>
        <end position="154"/>
    </location>
</feature>